<dbReference type="Gene3D" id="1.25.40.10">
    <property type="entry name" value="Tetratricopeptide repeat domain"/>
    <property type="match status" value="1"/>
</dbReference>
<dbReference type="Pfam" id="PF08238">
    <property type="entry name" value="Sel1"/>
    <property type="match status" value="1"/>
</dbReference>
<accession>A0A1G7C8G4</accession>
<evidence type="ECO:0000313" key="2">
    <source>
        <dbReference type="Proteomes" id="UP000183685"/>
    </source>
</evidence>
<dbReference type="SUPFAM" id="SSF81901">
    <property type="entry name" value="HCP-like"/>
    <property type="match status" value="1"/>
</dbReference>
<proteinExistence type="predicted"/>
<reference evidence="1 2" key="1">
    <citation type="submission" date="2016-10" db="EMBL/GenBank/DDBJ databases">
        <authorList>
            <person name="de Groot N.N."/>
        </authorList>
    </citation>
    <scope>NUCLEOTIDE SEQUENCE [LARGE SCALE GENOMIC DNA]</scope>
    <source>
        <strain evidence="1 2">CGMCC 1.9109</strain>
    </source>
</reference>
<protein>
    <recommendedName>
        <fullName evidence="3">Sel1 repeat-containing protein</fullName>
    </recommendedName>
</protein>
<dbReference type="AlphaFoldDB" id="A0A1G7C8G4"/>
<dbReference type="Proteomes" id="UP000183685">
    <property type="component" value="Unassembled WGS sequence"/>
</dbReference>
<keyword evidence="2" id="KW-1185">Reference proteome</keyword>
<gene>
    <name evidence="1" type="ORF">SAMN04488071_2670</name>
</gene>
<dbReference type="InterPro" id="IPR006597">
    <property type="entry name" value="Sel1-like"/>
</dbReference>
<dbReference type="RefSeq" id="WP_068306989.1">
    <property type="nucleotide sequence ID" value="NZ_DAIOMO010000001.1"/>
</dbReference>
<dbReference type="STRING" id="637679.GCA_001550055_03252"/>
<dbReference type="SMART" id="SM00671">
    <property type="entry name" value="SEL1"/>
    <property type="match status" value="1"/>
</dbReference>
<dbReference type="OrthoDB" id="5321503at2"/>
<sequence length="92" mass="10522">MGQKDRDLFDYVAERIAKAEAGAPDALYDLGLLYSTGQGVQRDYIQAHKWFNLAAIRGLSRAQVDRCELAKDMSRQQIAEAQRQAREWLQVH</sequence>
<dbReference type="InterPro" id="IPR011990">
    <property type="entry name" value="TPR-like_helical_dom_sf"/>
</dbReference>
<dbReference type="EMBL" id="FNAK01000006">
    <property type="protein sequence ID" value="SDE34725.1"/>
    <property type="molecule type" value="Genomic_DNA"/>
</dbReference>
<organism evidence="1 2">
    <name type="scientific">Kordiimonas lacus</name>
    <dbReference type="NCBI Taxonomy" id="637679"/>
    <lineage>
        <taxon>Bacteria</taxon>
        <taxon>Pseudomonadati</taxon>
        <taxon>Pseudomonadota</taxon>
        <taxon>Alphaproteobacteria</taxon>
        <taxon>Kordiimonadales</taxon>
        <taxon>Kordiimonadaceae</taxon>
        <taxon>Kordiimonas</taxon>
    </lineage>
</organism>
<evidence type="ECO:0000313" key="1">
    <source>
        <dbReference type="EMBL" id="SDE34725.1"/>
    </source>
</evidence>
<evidence type="ECO:0008006" key="3">
    <source>
        <dbReference type="Google" id="ProtNLM"/>
    </source>
</evidence>
<name>A0A1G7C8G4_9PROT</name>